<dbReference type="InParanoid" id="A0A078BBA7"/>
<sequence>MKTAYERWIEANHNLNKCFESVSNDQYSTLSKLEQDSLCHSERQEVANFLTTNQITFANLLKERLEIVNHAQH</sequence>
<proteinExistence type="predicted"/>
<protein>
    <submittedName>
        <fullName evidence="1">Uncharacterized protein</fullName>
    </submittedName>
</protein>
<gene>
    <name evidence="1" type="primary">Contig5761.g6172</name>
    <name evidence="1" type="ORF">STYLEM_20833</name>
</gene>
<dbReference type="AlphaFoldDB" id="A0A078BBA7"/>
<accession>A0A078BBA7</accession>
<dbReference type="Proteomes" id="UP000039865">
    <property type="component" value="Unassembled WGS sequence"/>
</dbReference>
<dbReference type="EMBL" id="CCKQ01019653">
    <property type="protein sequence ID" value="CDW91674.1"/>
    <property type="molecule type" value="Genomic_DNA"/>
</dbReference>
<reference evidence="1 2" key="1">
    <citation type="submission" date="2014-06" db="EMBL/GenBank/DDBJ databases">
        <authorList>
            <person name="Swart Estienne"/>
        </authorList>
    </citation>
    <scope>NUCLEOTIDE SEQUENCE [LARGE SCALE GENOMIC DNA]</scope>
    <source>
        <strain evidence="1 2">130c</strain>
    </source>
</reference>
<evidence type="ECO:0000313" key="2">
    <source>
        <dbReference type="Proteomes" id="UP000039865"/>
    </source>
</evidence>
<name>A0A078BBA7_STYLE</name>
<evidence type="ECO:0000313" key="1">
    <source>
        <dbReference type="EMBL" id="CDW91674.1"/>
    </source>
</evidence>
<keyword evidence="2" id="KW-1185">Reference proteome</keyword>
<organism evidence="1 2">
    <name type="scientific">Stylonychia lemnae</name>
    <name type="common">Ciliate</name>
    <dbReference type="NCBI Taxonomy" id="5949"/>
    <lineage>
        <taxon>Eukaryota</taxon>
        <taxon>Sar</taxon>
        <taxon>Alveolata</taxon>
        <taxon>Ciliophora</taxon>
        <taxon>Intramacronucleata</taxon>
        <taxon>Spirotrichea</taxon>
        <taxon>Stichotrichia</taxon>
        <taxon>Sporadotrichida</taxon>
        <taxon>Oxytrichidae</taxon>
        <taxon>Stylonychinae</taxon>
        <taxon>Stylonychia</taxon>
    </lineage>
</organism>